<dbReference type="PROSITE" id="PS50181">
    <property type="entry name" value="FBOX"/>
    <property type="match status" value="1"/>
</dbReference>
<evidence type="ECO:0000313" key="3">
    <source>
        <dbReference type="Proteomes" id="UP000265515"/>
    </source>
</evidence>
<dbReference type="EMBL" id="BFEA01000669">
    <property type="protein sequence ID" value="GBG88401.1"/>
    <property type="molecule type" value="Genomic_DNA"/>
</dbReference>
<dbReference type="InterPro" id="IPR025886">
    <property type="entry name" value="PP2-like"/>
</dbReference>
<gene>
    <name evidence="2" type="ORF">CBR_g47100</name>
</gene>
<dbReference type="InterPro" id="IPR036047">
    <property type="entry name" value="F-box-like_dom_sf"/>
</dbReference>
<dbReference type="Gene3D" id="1.20.1280.50">
    <property type="match status" value="1"/>
</dbReference>
<organism evidence="2 3">
    <name type="scientific">Chara braunii</name>
    <name type="common">Braun's stonewort</name>
    <dbReference type="NCBI Taxonomy" id="69332"/>
    <lineage>
        <taxon>Eukaryota</taxon>
        <taxon>Viridiplantae</taxon>
        <taxon>Streptophyta</taxon>
        <taxon>Charophyceae</taxon>
        <taxon>Charales</taxon>
        <taxon>Characeae</taxon>
        <taxon>Chara</taxon>
    </lineage>
</organism>
<dbReference type="OrthoDB" id="9970274at2759"/>
<dbReference type="Proteomes" id="UP000265515">
    <property type="component" value="Unassembled WGS sequence"/>
</dbReference>
<dbReference type="PANTHER" id="PTHR31960:SF26">
    <property type="entry name" value="F-BOX DOMAIN CONTAINING PROTEIN"/>
    <property type="match status" value="1"/>
</dbReference>
<dbReference type="Gramene" id="GBG88401">
    <property type="protein sequence ID" value="GBG88401"/>
    <property type="gene ID" value="CBR_g47100"/>
</dbReference>
<name>A0A388M1H9_CHABU</name>
<protein>
    <recommendedName>
        <fullName evidence="1">F-box domain-containing protein</fullName>
    </recommendedName>
</protein>
<evidence type="ECO:0000259" key="1">
    <source>
        <dbReference type="PROSITE" id="PS50181"/>
    </source>
</evidence>
<keyword evidence="3" id="KW-1185">Reference proteome</keyword>
<dbReference type="InterPro" id="IPR001810">
    <property type="entry name" value="F-box_dom"/>
</dbReference>
<sequence>MATTWASDPRTTRRRGGVGAAEIGTRITDLPEALLSEVLRRLGTASDVCRTATVCWSFASAVRSNLTWALLLPPAYRRLCESNPPSSSSSSSSSSPSPPAPSLSSRACYRHLLRGFPDSKCCHVHYRLDKSSAALQTSVSAGKFVDWGNSSRSWKIIPIEGSVFTEGMELLSVWWFEITGTAMCSLPPGRYRCAWRLSRSRDGRYRFRIEPGPQCPSREGPLSRAT</sequence>
<dbReference type="AlphaFoldDB" id="A0A388M1H9"/>
<accession>A0A388M1H9</accession>
<reference evidence="2 3" key="1">
    <citation type="journal article" date="2018" name="Cell">
        <title>The Chara Genome: Secondary Complexity and Implications for Plant Terrestrialization.</title>
        <authorList>
            <person name="Nishiyama T."/>
            <person name="Sakayama H."/>
            <person name="Vries J.D."/>
            <person name="Buschmann H."/>
            <person name="Saint-Marcoux D."/>
            <person name="Ullrich K.K."/>
            <person name="Haas F.B."/>
            <person name="Vanderstraeten L."/>
            <person name="Becker D."/>
            <person name="Lang D."/>
            <person name="Vosolsobe S."/>
            <person name="Rombauts S."/>
            <person name="Wilhelmsson P.K.I."/>
            <person name="Janitza P."/>
            <person name="Kern R."/>
            <person name="Heyl A."/>
            <person name="Rumpler F."/>
            <person name="Villalobos L.I.A.C."/>
            <person name="Clay J.M."/>
            <person name="Skokan R."/>
            <person name="Toyoda A."/>
            <person name="Suzuki Y."/>
            <person name="Kagoshima H."/>
            <person name="Schijlen E."/>
            <person name="Tajeshwar N."/>
            <person name="Catarino B."/>
            <person name="Hetherington A.J."/>
            <person name="Saltykova A."/>
            <person name="Bonnot C."/>
            <person name="Breuninger H."/>
            <person name="Symeonidi A."/>
            <person name="Radhakrishnan G.V."/>
            <person name="Van Nieuwerburgh F."/>
            <person name="Deforce D."/>
            <person name="Chang C."/>
            <person name="Karol K.G."/>
            <person name="Hedrich R."/>
            <person name="Ulvskov P."/>
            <person name="Glockner G."/>
            <person name="Delwiche C.F."/>
            <person name="Petrasek J."/>
            <person name="Van de Peer Y."/>
            <person name="Friml J."/>
            <person name="Beilby M."/>
            <person name="Dolan L."/>
            <person name="Kohara Y."/>
            <person name="Sugano S."/>
            <person name="Fujiyama A."/>
            <person name="Delaux P.-M."/>
            <person name="Quint M."/>
            <person name="TheiBen G."/>
            <person name="Hagemann M."/>
            <person name="Harholt J."/>
            <person name="Dunand C."/>
            <person name="Zachgo S."/>
            <person name="Langdale J."/>
            <person name="Maumus F."/>
            <person name="Straeten D.V.D."/>
            <person name="Gould S.B."/>
            <person name="Rensing S.A."/>
        </authorList>
    </citation>
    <scope>NUCLEOTIDE SEQUENCE [LARGE SCALE GENOMIC DNA]</scope>
    <source>
        <strain evidence="2 3">S276</strain>
    </source>
</reference>
<dbReference type="OMA" id="MISHAFR"/>
<evidence type="ECO:0000313" key="2">
    <source>
        <dbReference type="EMBL" id="GBG88401.1"/>
    </source>
</evidence>
<dbReference type="Pfam" id="PF00646">
    <property type="entry name" value="F-box"/>
    <property type="match status" value="1"/>
</dbReference>
<comment type="caution">
    <text evidence="2">The sequence shown here is derived from an EMBL/GenBank/DDBJ whole genome shotgun (WGS) entry which is preliminary data.</text>
</comment>
<dbReference type="SUPFAM" id="SSF81383">
    <property type="entry name" value="F-box domain"/>
    <property type="match status" value="1"/>
</dbReference>
<proteinExistence type="predicted"/>
<dbReference type="Pfam" id="PF14299">
    <property type="entry name" value="PP2"/>
    <property type="match status" value="1"/>
</dbReference>
<feature type="domain" description="F-box" evidence="1">
    <location>
        <begin position="24"/>
        <end position="71"/>
    </location>
</feature>
<dbReference type="PANTHER" id="PTHR31960">
    <property type="entry name" value="F-BOX PROTEIN PP2-A15"/>
    <property type="match status" value="1"/>
</dbReference>